<feature type="transmembrane region" description="Helical" evidence="5">
    <location>
        <begin position="242"/>
        <end position="265"/>
    </location>
</feature>
<dbReference type="STRING" id="55802.TBCH5v1_1722"/>
<accession>A0A0S1XD34</accession>
<dbReference type="GO" id="GO:0005886">
    <property type="term" value="C:plasma membrane"/>
    <property type="evidence" value="ECO:0007669"/>
    <property type="project" value="TreeGrafter"/>
</dbReference>
<dbReference type="PANTHER" id="PTHR43359:SF1">
    <property type="entry name" value="FORMATE HYDROGENLYASE SUBUNIT 4-RELATED"/>
    <property type="match status" value="1"/>
</dbReference>
<dbReference type="PANTHER" id="PTHR43359">
    <property type="entry name" value="FORMATE HYDROGENLYASE SUBUNIT 4"/>
    <property type="match status" value="1"/>
</dbReference>
<sequence length="322" mass="35376">MTPETLFYAVAFPVLGVFLGLTYKGIDRRISARMTSRIGPPIRQPFWDVGKLLLKETVVPENAVKWLFNAMPILAFASSMTLLLYIPFGILKAPLEGYGDLIVILYLLTLQSLAMAVGGFSSGSPFSSVGAQREMVLMMSYEMPLAIVIIGFALLYKSFSLTTIASTPVWTMVSPVAALGVVLLFIALLVVTPAELAKLPFDIAEAETEIAEGMLAEYSGRNLALFYLSDAVRGFAMAAIEAVLFIPFTFSYVFGISLNGAMLYIVESLWFLLKVLIIYIAAVTIVRTSFGRFRIEQASRIFWVHVNLIALLGLALVWLGVR</sequence>
<evidence type="ECO:0000313" key="6">
    <source>
        <dbReference type="EMBL" id="ALM75632.1"/>
    </source>
</evidence>
<keyword evidence="2 5" id="KW-0812">Transmembrane</keyword>
<keyword evidence="3 5" id="KW-1133">Transmembrane helix</keyword>
<dbReference type="AlphaFoldDB" id="A0A0S1XD34"/>
<feature type="transmembrane region" description="Helical" evidence="5">
    <location>
        <begin position="271"/>
        <end position="290"/>
    </location>
</feature>
<feature type="transmembrane region" description="Helical" evidence="5">
    <location>
        <begin position="103"/>
        <end position="123"/>
    </location>
</feature>
<reference evidence="6 7" key="1">
    <citation type="journal article" date="2016" name="Genome Announc.">
        <title>Complete genome sequence of the hyperthermophilic and piezophilic archaeon Thermococcus barophilus Ch5, capable of growth at the expense of hydrogenogenesis from carbon monoxide and formate.</title>
        <authorList>
            <person name="Oger P."/>
            <person name="Sokolova T.G."/>
            <person name="Kozhevnikova D.A."/>
            <person name="Taranov E.A."/>
            <person name="Vannier P."/>
            <person name="Lee H.S."/>
            <person name="Kwon K.K."/>
            <person name="Kang S.G."/>
            <person name="Lee J.H."/>
            <person name="Bonch-Osmolovskaya E.A."/>
            <person name="Lebedinsky A.V."/>
        </authorList>
    </citation>
    <scope>NUCLEOTIDE SEQUENCE [LARGE SCALE GENOMIC DNA]</scope>
    <source>
        <strain evidence="7">Ch5</strain>
    </source>
</reference>
<evidence type="ECO:0000256" key="5">
    <source>
        <dbReference type="SAM" id="Phobius"/>
    </source>
</evidence>
<feature type="transmembrane region" description="Helical" evidence="5">
    <location>
        <begin position="135"/>
        <end position="156"/>
    </location>
</feature>
<evidence type="ECO:0000256" key="2">
    <source>
        <dbReference type="ARBA" id="ARBA00022692"/>
    </source>
</evidence>
<feature type="transmembrane region" description="Helical" evidence="5">
    <location>
        <begin position="6"/>
        <end position="26"/>
    </location>
</feature>
<evidence type="ECO:0000256" key="3">
    <source>
        <dbReference type="ARBA" id="ARBA00022989"/>
    </source>
</evidence>
<feature type="transmembrane region" description="Helical" evidence="5">
    <location>
        <begin position="302"/>
        <end position="321"/>
    </location>
</feature>
<protein>
    <submittedName>
        <fullName evidence="6">Membrane bound [NiFe]-hydrogenase MBH1, subunit Mbh1M</fullName>
    </submittedName>
</protein>
<proteinExistence type="predicted"/>
<organism evidence="6 7">
    <name type="scientific">Thermococcus barophilus</name>
    <dbReference type="NCBI Taxonomy" id="55802"/>
    <lineage>
        <taxon>Archaea</taxon>
        <taxon>Methanobacteriati</taxon>
        <taxon>Methanobacteriota</taxon>
        <taxon>Thermococci</taxon>
        <taxon>Thermococcales</taxon>
        <taxon>Thermococcaceae</taxon>
        <taxon>Thermococcus</taxon>
    </lineage>
</organism>
<gene>
    <name evidence="6" type="primary">mbh1M</name>
    <name evidence="6" type="ORF">TBCH5v1_1722</name>
</gene>
<dbReference type="InterPro" id="IPR001694">
    <property type="entry name" value="NADH_UbQ_OxRdtase_su1/FPO"/>
</dbReference>
<dbReference type="Pfam" id="PF00146">
    <property type="entry name" value="NADHdh"/>
    <property type="match status" value="1"/>
</dbReference>
<dbReference type="InterPro" id="IPR018086">
    <property type="entry name" value="NADH_UbQ_OxRdtase_su1_CS"/>
</dbReference>
<dbReference type="PATRIC" id="fig|55802.8.peg.1701"/>
<feature type="transmembrane region" description="Helical" evidence="5">
    <location>
        <begin position="168"/>
        <end position="191"/>
    </location>
</feature>
<dbReference type="InterPro" id="IPR052561">
    <property type="entry name" value="ComplexI_Subunit1"/>
</dbReference>
<dbReference type="PROSITE" id="PS00668">
    <property type="entry name" value="COMPLEX1_ND1_2"/>
    <property type="match status" value="1"/>
</dbReference>
<evidence type="ECO:0000256" key="1">
    <source>
        <dbReference type="ARBA" id="ARBA00004141"/>
    </source>
</evidence>
<name>A0A0S1XD34_THEBA</name>
<dbReference type="RefSeq" id="WP_056934210.1">
    <property type="nucleotide sequence ID" value="NZ_CP013050.1"/>
</dbReference>
<evidence type="ECO:0000256" key="4">
    <source>
        <dbReference type="ARBA" id="ARBA00023136"/>
    </source>
</evidence>
<feature type="transmembrane region" description="Helical" evidence="5">
    <location>
        <begin position="73"/>
        <end position="91"/>
    </location>
</feature>
<dbReference type="Proteomes" id="UP000066042">
    <property type="component" value="Chromosome"/>
</dbReference>
<dbReference type="EMBL" id="CP013050">
    <property type="protein sequence ID" value="ALM75632.1"/>
    <property type="molecule type" value="Genomic_DNA"/>
</dbReference>
<dbReference type="GeneID" id="26136960"/>
<comment type="subcellular location">
    <subcellularLocation>
        <location evidence="1">Membrane</location>
        <topology evidence="1">Multi-pass membrane protein</topology>
    </subcellularLocation>
</comment>
<keyword evidence="4 5" id="KW-0472">Membrane</keyword>
<evidence type="ECO:0000313" key="7">
    <source>
        <dbReference type="Proteomes" id="UP000066042"/>
    </source>
</evidence>